<sequence length="68" mass="7677">MMTGNLHLESMIFSLSSLYGGKGQFVKNTIRRNWVKESSYVLLDKASSPFLRKMNLIQISCTSVAYGK</sequence>
<dbReference type="EMBL" id="LNRQ01000005">
    <property type="protein sequence ID" value="KZM94278.1"/>
    <property type="molecule type" value="Genomic_DNA"/>
</dbReference>
<accession>A0A164YBX7</accession>
<gene>
    <name evidence="1" type="ORF">DCAR_017521</name>
    <name evidence="2" type="ORF">DCAR_0520261</name>
</gene>
<dbReference type="Proteomes" id="UP000077755">
    <property type="component" value="Chromosome 5"/>
</dbReference>
<dbReference type="Gramene" id="KZM94278">
    <property type="protein sequence ID" value="KZM94278"/>
    <property type="gene ID" value="DCAR_017521"/>
</dbReference>
<evidence type="ECO:0000313" key="3">
    <source>
        <dbReference type="Proteomes" id="UP000077755"/>
    </source>
</evidence>
<evidence type="ECO:0000313" key="1">
    <source>
        <dbReference type="EMBL" id="KZM94278.1"/>
    </source>
</evidence>
<dbReference type="EMBL" id="CP093347">
    <property type="protein sequence ID" value="WOH00885.1"/>
    <property type="molecule type" value="Genomic_DNA"/>
</dbReference>
<reference evidence="1" key="1">
    <citation type="journal article" date="2016" name="Nat. Genet.">
        <title>A high-quality carrot genome assembly provides new insights into carotenoid accumulation and asterid genome evolution.</title>
        <authorList>
            <person name="Iorizzo M."/>
            <person name="Ellison S."/>
            <person name="Senalik D."/>
            <person name="Zeng P."/>
            <person name="Satapoomin P."/>
            <person name="Huang J."/>
            <person name="Bowman M."/>
            <person name="Iovene M."/>
            <person name="Sanseverino W."/>
            <person name="Cavagnaro P."/>
            <person name="Yildiz M."/>
            <person name="Macko-Podgorni A."/>
            <person name="Moranska E."/>
            <person name="Grzebelus E."/>
            <person name="Grzebelus D."/>
            <person name="Ashrafi H."/>
            <person name="Zheng Z."/>
            <person name="Cheng S."/>
            <person name="Spooner D."/>
            <person name="Van Deynze A."/>
            <person name="Simon P."/>
        </authorList>
    </citation>
    <scope>NUCLEOTIDE SEQUENCE [LARGE SCALE GENOMIC DNA]</scope>
    <source>
        <tissue evidence="1">Leaf</tissue>
    </source>
</reference>
<name>A0A164YBX7_DAUCS</name>
<organism evidence="1">
    <name type="scientific">Daucus carota subsp. sativus</name>
    <name type="common">Carrot</name>
    <dbReference type="NCBI Taxonomy" id="79200"/>
    <lineage>
        <taxon>Eukaryota</taxon>
        <taxon>Viridiplantae</taxon>
        <taxon>Streptophyta</taxon>
        <taxon>Embryophyta</taxon>
        <taxon>Tracheophyta</taxon>
        <taxon>Spermatophyta</taxon>
        <taxon>Magnoliopsida</taxon>
        <taxon>eudicotyledons</taxon>
        <taxon>Gunneridae</taxon>
        <taxon>Pentapetalae</taxon>
        <taxon>asterids</taxon>
        <taxon>campanulids</taxon>
        <taxon>Apiales</taxon>
        <taxon>Apiaceae</taxon>
        <taxon>Apioideae</taxon>
        <taxon>Scandiceae</taxon>
        <taxon>Daucinae</taxon>
        <taxon>Daucus</taxon>
        <taxon>Daucus sect. Daucus</taxon>
    </lineage>
</organism>
<reference evidence="2" key="2">
    <citation type="submission" date="2022-03" db="EMBL/GenBank/DDBJ databases">
        <title>Draft title - Genomic analysis of global carrot germplasm unveils the trajectory of domestication and the origin of high carotenoid orange carrot.</title>
        <authorList>
            <person name="Iorizzo M."/>
            <person name="Ellison S."/>
            <person name="Senalik D."/>
            <person name="Macko-Podgorni A."/>
            <person name="Grzebelus D."/>
            <person name="Bostan H."/>
            <person name="Rolling W."/>
            <person name="Curaba J."/>
            <person name="Simon P."/>
        </authorList>
    </citation>
    <scope>NUCLEOTIDE SEQUENCE</scope>
    <source>
        <tissue evidence="2">Leaf</tissue>
    </source>
</reference>
<evidence type="ECO:0000313" key="2">
    <source>
        <dbReference type="EMBL" id="WOH00885.1"/>
    </source>
</evidence>
<keyword evidence="3" id="KW-1185">Reference proteome</keyword>
<dbReference type="AlphaFoldDB" id="A0A164YBX7"/>
<protein>
    <submittedName>
        <fullName evidence="1">Uncharacterized protein</fullName>
    </submittedName>
</protein>
<proteinExistence type="predicted"/>